<dbReference type="Gene3D" id="3.40.1180.10">
    <property type="entry name" value="Decaprenyl diphosphate synthase-like"/>
    <property type="match status" value="1"/>
</dbReference>
<evidence type="ECO:0000256" key="12">
    <source>
        <dbReference type="RuleBase" id="RU363018"/>
    </source>
</evidence>
<evidence type="ECO:0000256" key="5">
    <source>
        <dbReference type="ARBA" id="ARBA00022679"/>
    </source>
</evidence>
<evidence type="ECO:0000256" key="7">
    <source>
        <dbReference type="ARBA" id="ARBA00022842"/>
    </source>
</evidence>
<dbReference type="InterPro" id="IPR036424">
    <property type="entry name" value="UPP_synth-like_sf"/>
</dbReference>
<dbReference type="EC" id="2.5.1.-" evidence="12"/>
<evidence type="ECO:0000256" key="9">
    <source>
        <dbReference type="ARBA" id="ARBA00047353"/>
    </source>
</evidence>
<dbReference type="CDD" id="cd00475">
    <property type="entry name" value="Cis_IPPS"/>
    <property type="match status" value="1"/>
</dbReference>
<evidence type="ECO:0000256" key="1">
    <source>
        <dbReference type="ARBA" id="ARBA00001946"/>
    </source>
</evidence>
<dbReference type="AlphaFoldDB" id="A0A0T6BAA2"/>
<dbReference type="FunFam" id="3.40.1180.10:FF:000002">
    <property type="entry name" value="Alkyl transferase"/>
    <property type="match status" value="1"/>
</dbReference>
<proteinExistence type="inferred from homology"/>
<name>A0A0T6BAA2_9SCAR</name>
<keyword evidence="5 12" id="KW-0808">Transferase</keyword>
<dbReference type="GO" id="GO:1904423">
    <property type="term" value="C:dehydrodolichyl diphosphate synthase complex"/>
    <property type="evidence" value="ECO:0007669"/>
    <property type="project" value="TreeGrafter"/>
</dbReference>
<evidence type="ECO:0000256" key="10">
    <source>
        <dbReference type="ARBA" id="ARBA00058504"/>
    </source>
</evidence>
<keyword evidence="7" id="KW-0460">Magnesium</keyword>
<dbReference type="GO" id="GO:0045547">
    <property type="term" value="F:ditrans,polycis-polyprenyl diphosphate synthase [(2E,6E)-farnesyl diphosphate specific] activity"/>
    <property type="evidence" value="ECO:0007669"/>
    <property type="project" value="UniProtKB-EC"/>
</dbReference>
<dbReference type="Proteomes" id="UP000051574">
    <property type="component" value="Unassembled WGS sequence"/>
</dbReference>
<comment type="caution">
    <text evidence="13">The sequence shown here is derived from an EMBL/GenBank/DDBJ whole genome shotgun (WGS) entry which is preliminary data.</text>
</comment>
<comment type="pathway">
    <text evidence="3">Protein modification; protein glycosylation.</text>
</comment>
<dbReference type="OrthoDB" id="4173905at2759"/>
<evidence type="ECO:0000256" key="4">
    <source>
        <dbReference type="ARBA" id="ARBA00005432"/>
    </source>
</evidence>
<accession>A0A0T6BAA2</accession>
<dbReference type="NCBIfam" id="TIGR00055">
    <property type="entry name" value="uppS"/>
    <property type="match status" value="1"/>
</dbReference>
<reference evidence="13 14" key="1">
    <citation type="submission" date="2015-09" db="EMBL/GenBank/DDBJ databases">
        <title>Draft genome of the scarab beetle Oryctes borbonicus.</title>
        <authorList>
            <person name="Meyer J.M."/>
            <person name="Markov G.V."/>
            <person name="Baskaran P."/>
            <person name="Herrmann M."/>
            <person name="Sommer R.J."/>
            <person name="Roedelsperger C."/>
        </authorList>
    </citation>
    <scope>NUCLEOTIDE SEQUENCE [LARGE SCALE GENOMIC DNA]</scope>
    <source>
        <strain evidence="13">OB123</strain>
        <tissue evidence="13">Whole animal</tissue>
    </source>
</reference>
<evidence type="ECO:0000256" key="8">
    <source>
        <dbReference type="ARBA" id="ARBA00023136"/>
    </source>
</evidence>
<dbReference type="PROSITE" id="PS01066">
    <property type="entry name" value="UPP_SYNTHASE"/>
    <property type="match status" value="1"/>
</dbReference>
<comment type="catalytic activity">
    <reaction evidence="9">
        <text>n isopentenyl diphosphate + (2E,6E)-farnesyl diphosphate = a di-trans,poly-cis-polyprenyl diphosphate + n diphosphate</text>
        <dbReference type="Rhea" id="RHEA:53008"/>
        <dbReference type="Rhea" id="RHEA-COMP:19494"/>
        <dbReference type="ChEBI" id="CHEBI:33019"/>
        <dbReference type="ChEBI" id="CHEBI:128769"/>
        <dbReference type="ChEBI" id="CHEBI:136960"/>
        <dbReference type="ChEBI" id="CHEBI:175763"/>
        <dbReference type="EC" id="2.5.1.87"/>
    </reaction>
</comment>
<dbReference type="PANTHER" id="PTHR10291:SF43">
    <property type="entry name" value="DEHYDRODOLICHYL DIPHOSPHATE SYNTHASE COMPLEX SUBUNIT DHDDS"/>
    <property type="match status" value="1"/>
</dbReference>
<evidence type="ECO:0000313" key="13">
    <source>
        <dbReference type="EMBL" id="KRT83815.1"/>
    </source>
</evidence>
<dbReference type="HAMAP" id="MF_01139">
    <property type="entry name" value="ISPT"/>
    <property type="match status" value="1"/>
</dbReference>
<evidence type="ECO:0000256" key="6">
    <source>
        <dbReference type="ARBA" id="ARBA00022824"/>
    </source>
</evidence>
<evidence type="ECO:0000256" key="2">
    <source>
        <dbReference type="ARBA" id="ARBA00004406"/>
    </source>
</evidence>
<comment type="cofactor">
    <cofactor evidence="1">
        <name>Mg(2+)</name>
        <dbReference type="ChEBI" id="CHEBI:18420"/>
    </cofactor>
</comment>
<comment type="subunit">
    <text evidence="11">Forms an active dehydrodolichyl diphosphate synthase complex with NUS1.</text>
</comment>
<dbReference type="InterPro" id="IPR001441">
    <property type="entry name" value="UPP_synth-like"/>
</dbReference>
<gene>
    <name evidence="13" type="ORF">AMK59_3610</name>
</gene>
<evidence type="ECO:0000256" key="11">
    <source>
        <dbReference type="ARBA" id="ARBA00064670"/>
    </source>
</evidence>
<evidence type="ECO:0000313" key="14">
    <source>
        <dbReference type="Proteomes" id="UP000051574"/>
    </source>
</evidence>
<comment type="subcellular location">
    <subcellularLocation>
        <location evidence="2">Endoplasmic reticulum membrane</location>
        <topology evidence="2">Peripheral membrane protein</topology>
    </subcellularLocation>
</comment>
<dbReference type="PANTHER" id="PTHR10291">
    <property type="entry name" value="DEHYDRODOLICHYL DIPHOSPHATE SYNTHASE FAMILY MEMBER"/>
    <property type="match status" value="1"/>
</dbReference>
<dbReference type="GO" id="GO:0005789">
    <property type="term" value="C:endoplasmic reticulum membrane"/>
    <property type="evidence" value="ECO:0007669"/>
    <property type="project" value="UniProtKB-SubCell"/>
</dbReference>
<protein>
    <recommendedName>
        <fullName evidence="12">Alkyl transferase</fullName>
        <ecNumber evidence="12">2.5.1.-</ecNumber>
    </recommendedName>
</protein>
<keyword evidence="8" id="KW-0472">Membrane</keyword>
<evidence type="ECO:0000256" key="3">
    <source>
        <dbReference type="ARBA" id="ARBA00004922"/>
    </source>
</evidence>
<dbReference type="InterPro" id="IPR018520">
    <property type="entry name" value="UPP_synth-like_CS"/>
</dbReference>
<sequence>MWIVESPLSYFQKFCINIVKAGRVPRHVAFIMDGNRRYATKSNMRKVEGHVKGFDKLSQTLQWCFELGIQEVTVYAFSIENFKRSKEEVDYLMELAKEKFRKLHDEKNKIMELGVCIRVIGNLDLLPEDTRKLIAEAVIMTKDNNKLFLNIAFAYTSRDELTTAVKNILKGVELGLINPDDINEKLISQCLYTNHSRDPDLLVRTSGEVRFSDFLLWQIWNTNVCFAEVLWPDFCLWHLLASVFQYQRCYADIQKYQPTQKIEQSTKVKKFLQYLDEKRSAQIEMYAKT</sequence>
<organism evidence="13 14">
    <name type="scientific">Oryctes borbonicus</name>
    <dbReference type="NCBI Taxonomy" id="1629725"/>
    <lineage>
        <taxon>Eukaryota</taxon>
        <taxon>Metazoa</taxon>
        <taxon>Ecdysozoa</taxon>
        <taxon>Arthropoda</taxon>
        <taxon>Hexapoda</taxon>
        <taxon>Insecta</taxon>
        <taxon>Pterygota</taxon>
        <taxon>Neoptera</taxon>
        <taxon>Endopterygota</taxon>
        <taxon>Coleoptera</taxon>
        <taxon>Polyphaga</taxon>
        <taxon>Scarabaeiformia</taxon>
        <taxon>Scarabaeidae</taxon>
        <taxon>Dynastinae</taxon>
        <taxon>Oryctes</taxon>
    </lineage>
</organism>
<dbReference type="EMBL" id="LJIG01009070">
    <property type="protein sequence ID" value="KRT83815.1"/>
    <property type="molecule type" value="Genomic_DNA"/>
</dbReference>
<dbReference type="SUPFAM" id="SSF64005">
    <property type="entry name" value="Undecaprenyl diphosphate synthase"/>
    <property type="match status" value="1"/>
</dbReference>
<comment type="function">
    <text evidence="10">With NUS1, forms the dehydrodolichyl diphosphate synthase (DDS) complex, an essential component of the dolichol monophosphate (Dol-P) biosynthetic machinery. Adds multiple copies of isopentenyl pyrophosphate (IPP) to farnesyl pyrophosphate (FPP) to produce dehydrodolichyl diphosphate (Dedol-PP), a precursor of dolichol which is utilized as a sugar carrier in protein glycosylation in the endoplasmic reticulum (ER).</text>
</comment>
<keyword evidence="6" id="KW-0256">Endoplasmic reticulum</keyword>
<comment type="similarity">
    <text evidence="4 12">Belongs to the UPP synthase family.</text>
</comment>
<dbReference type="GO" id="GO:0016094">
    <property type="term" value="P:polyprenol biosynthetic process"/>
    <property type="evidence" value="ECO:0007669"/>
    <property type="project" value="TreeGrafter"/>
</dbReference>
<dbReference type="Pfam" id="PF01255">
    <property type="entry name" value="Prenyltransf"/>
    <property type="match status" value="1"/>
</dbReference>
<keyword evidence="14" id="KW-1185">Reference proteome</keyword>